<dbReference type="EMBL" id="KL584980">
    <property type="protein sequence ID" value="KEQ85478.1"/>
    <property type="molecule type" value="Genomic_DNA"/>
</dbReference>
<sequence>MAELAPSRISSSGHTGIHAIVKPYPLLLFLVVVRKWRDIYTVTRRHHRHTHGQSSYGTA</sequence>
<protein>
    <submittedName>
        <fullName evidence="1">Uncharacterized protein</fullName>
    </submittedName>
</protein>
<dbReference type="RefSeq" id="XP_029761665.1">
    <property type="nucleotide sequence ID" value="XM_029899302.1"/>
</dbReference>
<organism evidence="1 2">
    <name type="scientific">Aureobasidium pullulans EXF-150</name>
    <dbReference type="NCBI Taxonomy" id="1043002"/>
    <lineage>
        <taxon>Eukaryota</taxon>
        <taxon>Fungi</taxon>
        <taxon>Dikarya</taxon>
        <taxon>Ascomycota</taxon>
        <taxon>Pezizomycotina</taxon>
        <taxon>Dothideomycetes</taxon>
        <taxon>Dothideomycetidae</taxon>
        <taxon>Dothideales</taxon>
        <taxon>Saccotheciaceae</taxon>
        <taxon>Aureobasidium</taxon>
    </lineage>
</organism>
<accession>A0A074XIX9</accession>
<reference evidence="1 2" key="1">
    <citation type="journal article" date="2014" name="BMC Genomics">
        <title>Genome sequencing of four Aureobasidium pullulans varieties: biotechnological potential, stress tolerance, and description of new species.</title>
        <authorList>
            <person name="Gostin Ar C."/>
            <person name="Ohm R.A."/>
            <person name="Kogej T."/>
            <person name="Sonjak S."/>
            <person name="Turk M."/>
            <person name="Zajc J."/>
            <person name="Zalar P."/>
            <person name="Grube M."/>
            <person name="Sun H."/>
            <person name="Han J."/>
            <person name="Sharma A."/>
            <person name="Chiniquy J."/>
            <person name="Ngan C.Y."/>
            <person name="Lipzen A."/>
            <person name="Barry K."/>
            <person name="Grigoriev I.V."/>
            <person name="Gunde-Cimerman N."/>
        </authorList>
    </citation>
    <scope>NUCLEOTIDE SEQUENCE [LARGE SCALE GENOMIC DNA]</scope>
    <source>
        <strain evidence="1 2">EXF-150</strain>
    </source>
</reference>
<dbReference type="GeneID" id="40741608"/>
<name>A0A074XIX9_AURPU</name>
<keyword evidence="2" id="KW-1185">Reference proteome</keyword>
<proteinExistence type="predicted"/>
<gene>
    <name evidence="1" type="ORF">M438DRAFT_196210</name>
</gene>
<evidence type="ECO:0000313" key="1">
    <source>
        <dbReference type="EMBL" id="KEQ85478.1"/>
    </source>
</evidence>
<dbReference type="AlphaFoldDB" id="A0A074XIX9"/>
<dbReference type="Proteomes" id="UP000030706">
    <property type="component" value="Unassembled WGS sequence"/>
</dbReference>
<evidence type="ECO:0000313" key="2">
    <source>
        <dbReference type="Proteomes" id="UP000030706"/>
    </source>
</evidence>
<dbReference type="HOGENOM" id="CLU_2960352_0_0_1"/>